<evidence type="ECO:0008006" key="3">
    <source>
        <dbReference type="Google" id="ProtNLM"/>
    </source>
</evidence>
<dbReference type="EMBL" id="BANX01000039">
    <property type="protein sequence ID" value="GAC70727.1"/>
    <property type="molecule type" value="Genomic_DNA"/>
</dbReference>
<dbReference type="OrthoDB" id="4773653at2"/>
<dbReference type="STRING" id="1223545.GS4_39_00580"/>
<proteinExistence type="predicted"/>
<organism evidence="1 2">
    <name type="scientific">Gordonia soli NBRC 108243</name>
    <dbReference type="NCBI Taxonomy" id="1223545"/>
    <lineage>
        <taxon>Bacteria</taxon>
        <taxon>Bacillati</taxon>
        <taxon>Actinomycetota</taxon>
        <taxon>Actinomycetes</taxon>
        <taxon>Mycobacteriales</taxon>
        <taxon>Gordoniaceae</taxon>
        <taxon>Gordonia</taxon>
    </lineage>
</organism>
<dbReference type="eggNOG" id="ENOG5032FMN">
    <property type="taxonomic scope" value="Bacteria"/>
</dbReference>
<name>M0QS29_9ACTN</name>
<protein>
    <recommendedName>
        <fullName evidence="3">Fibronectin type-III domain-containing protein</fullName>
    </recommendedName>
</protein>
<dbReference type="Proteomes" id="UP000011666">
    <property type="component" value="Unassembled WGS sequence"/>
</dbReference>
<keyword evidence="2" id="KW-1185">Reference proteome</keyword>
<comment type="caution">
    <text evidence="1">The sequence shown here is derived from an EMBL/GenBank/DDBJ whole genome shotgun (WGS) entry which is preliminary data.</text>
</comment>
<reference evidence="1 2" key="1">
    <citation type="submission" date="2013-01" db="EMBL/GenBank/DDBJ databases">
        <title>Whole genome shotgun sequence of Gordonia soli NBRC 108243.</title>
        <authorList>
            <person name="Isaki-Nakamura S."/>
            <person name="Hosoyama A."/>
            <person name="Tsuchikane K."/>
            <person name="Ando Y."/>
            <person name="Baba S."/>
            <person name="Ohji S."/>
            <person name="Hamada M."/>
            <person name="Tamura T."/>
            <person name="Yamazoe A."/>
            <person name="Yamazaki S."/>
            <person name="Fujita N."/>
        </authorList>
    </citation>
    <scope>NUCLEOTIDE SEQUENCE [LARGE SCALE GENOMIC DNA]</scope>
    <source>
        <strain evidence="1 2">NBRC 108243</strain>
    </source>
</reference>
<dbReference type="RefSeq" id="WP_007625008.1">
    <property type="nucleotide sequence ID" value="NZ_BANX01000039.1"/>
</dbReference>
<evidence type="ECO:0000313" key="1">
    <source>
        <dbReference type="EMBL" id="GAC70727.1"/>
    </source>
</evidence>
<evidence type="ECO:0000313" key="2">
    <source>
        <dbReference type="Proteomes" id="UP000011666"/>
    </source>
</evidence>
<sequence length="318" mass="33444">MTAQTYDQVFTGNPLNVFKGLKPMVSIKDYDPAMPLTNFTPFDETFTGIDSKVHATSGTGAWGFQDLGMTDENALELDPSVTTSDTASGQYPDLVRKDGSTRAFAGSFTLIEQRPAVDALQYSLPLAALPSIGTAGYAAGPEVDITLYERTALMAAFDSVRQIWFVALFPRCVLDKPDKFSLGRKTESQTKISLAGLQDPFVKRPFKIFRGGAGWLALGGATTTVGTVTAAPAAPLTVTLSFTAPDSKNTPFKYKVYEDASSTPLADNLVTAGGTAASPVLTVTGRTAGSHTYKVQAIGSNLSSGPQSAASSPVTVTA</sequence>
<gene>
    <name evidence="1" type="ORF">GS4_39_00580</name>
</gene>
<accession>M0QS29</accession>
<dbReference type="AlphaFoldDB" id="M0QS29"/>